<dbReference type="PANTHER" id="PTHR42760">
    <property type="entry name" value="SHORT-CHAIN DEHYDROGENASES/REDUCTASES FAMILY MEMBER"/>
    <property type="match status" value="1"/>
</dbReference>
<dbReference type="InterPro" id="IPR020904">
    <property type="entry name" value="Sc_DH/Rdtase_CS"/>
</dbReference>
<evidence type="ECO:0000256" key="1">
    <source>
        <dbReference type="ARBA" id="ARBA00006484"/>
    </source>
</evidence>
<evidence type="ECO:0000313" key="4">
    <source>
        <dbReference type="Proteomes" id="UP001176468"/>
    </source>
</evidence>
<dbReference type="EC" id="1.-.-.-" evidence="3"/>
<dbReference type="CDD" id="cd05233">
    <property type="entry name" value="SDR_c"/>
    <property type="match status" value="1"/>
</dbReference>
<dbReference type="Gene3D" id="3.40.50.720">
    <property type="entry name" value="NAD(P)-binding Rossmann-like Domain"/>
    <property type="match status" value="1"/>
</dbReference>
<protein>
    <submittedName>
        <fullName evidence="3">SDR family oxidoreductase</fullName>
        <ecNumber evidence="3">1.-.-.-</ecNumber>
    </submittedName>
</protein>
<organism evidence="3 4">
    <name type="scientific">Sphingomonas immobilis</name>
    <dbReference type="NCBI Taxonomy" id="3063997"/>
    <lineage>
        <taxon>Bacteria</taxon>
        <taxon>Pseudomonadati</taxon>
        <taxon>Pseudomonadota</taxon>
        <taxon>Alphaproteobacteria</taxon>
        <taxon>Sphingomonadales</taxon>
        <taxon>Sphingomonadaceae</taxon>
        <taxon>Sphingomonas</taxon>
    </lineage>
</organism>
<evidence type="ECO:0000313" key="3">
    <source>
        <dbReference type="EMBL" id="MDO7843161.1"/>
    </source>
</evidence>
<proteinExistence type="inferred from homology"/>
<dbReference type="GO" id="GO:0016491">
    <property type="term" value="F:oxidoreductase activity"/>
    <property type="evidence" value="ECO:0007669"/>
    <property type="project" value="UniProtKB-KW"/>
</dbReference>
<dbReference type="PROSITE" id="PS00061">
    <property type="entry name" value="ADH_SHORT"/>
    <property type="match status" value="1"/>
</dbReference>
<reference evidence="3" key="1">
    <citation type="submission" date="2023-07" db="EMBL/GenBank/DDBJ databases">
        <authorList>
            <person name="Kim M.K."/>
        </authorList>
    </citation>
    <scope>NUCLEOTIDE SEQUENCE</scope>
    <source>
        <strain evidence="3">CA1-15</strain>
    </source>
</reference>
<sequence>MTEKQRKGVVITGAAQGLGRAIAARFAGDGYLTVGVDVSADALEAAQGALGGGHRSVIGDAGDPANMTRACELAEEIGGGVHAVVLNAAISIAGPSDSYALDDWDKVMRVNMRGVFAGAQAARPFLQPGTSIVMLSSIAASHALPERAAYCASKAGVDGLLRALAIDWAPYGIRVNAVAPGTFRTEMLAKLVESGQADISRYISRIPLGRAGEAEELANAAVFLASERASFITGVVLPVDGGWAAAALSHA</sequence>
<comment type="caution">
    <text evidence="3">The sequence shown here is derived from an EMBL/GenBank/DDBJ whole genome shotgun (WGS) entry which is preliminary data.</text>
</comment>
<dbReference type="EMBL" id="JAUQSZ010000008">
    <property type="protein sequence ID" value="MDO7843161.1"/>
    <property type="molecule type" value="Genomic_DNA"/>
</dbReference>
<evidence type="ECO:0000256" key="2">
    <source>
        <dbReference type="ARBA" id="ARBA00023002"/>
    </source>
</evidence>
<dbReference type="SUPFAM" id="SSF51735">
    <property type="entry name" value="NAD(P)-binding Rossmann-fold domains"/>
    <property type="match status" value="1"/>
</dbReference>
<dbReference type="RefSeq" id="WP_304561617.1">
    <property type="nucleotide sequence ID" value="NZ_JAUQSZ010000008.1"/>
</dbReference>
<keyword evidence="2 3" id="KW-0560">Oxidoreductase</keyword>
<dbReference type="PANTHER" id="PTHR42760:SF133">
    <property type="entry name" value="3-OXOACYL-[ACYL-CARRIER-PROTEIN] REDUCTASE"/>
    <property type="match status" value="1"/>
</dbReference>
<keyword evidence="4" id="KW-1185">Reference proteome</keyword>
<accession>A0ABT9A010</accession>
<dbReference type="InterPro" id="IPR036291">
    <property type="entry name" value="NAD(P)-bd_dom_sf"/>
</dbReference>
<dbReference type="Proteomes" id="UP001176468">
    <property type="component" value="Unassembled WGS sequence"/>
</dbReference>
<name>A0ABT9A010_9SPHN</name>
<gene>
    <name evidence="3" type="ORF">Q5H94_12575</name>
</gene>
<dbReference type="InterPro" id="IPR002347">
    <property type="entry name" value="SDR_fam"/>
</dbReference>
<dbReference type="Pfam" id="PF13561">
    <property type="entry name" value="adh_short_C2"/>
    <property type="match status" value="1"/>
</dbReference>
<dbReference type="PRINTS" id="PR00081">
    <property type="entry name" value="GDHRDH"/>
</dbReference>
<comment type="similarity">
    <text evidence="1">Belongs to the short-chain dehydrogenases/reductases (SDR) family.</text>
</comment>